<feature type="signal peptide" evidence="1">
    <location>
        <begin position="1"/>
        <end position="21"/>
    </location>
</feature>
<evidence type="ECO:0000313" key="3">
    <source>
        <dbReference type="Proteomes" id="UP001493153"/>
    </source>
</evidence>
<dbReference type="Proteomes" id="UP001493153">
    <property type="component" value="Plasmid unnamed"/>
</dbReference>
<organism evidence="2 3">
    <name type="scientific">Mycetohabitans rhizoxinica</name>
    <dbReference type="NCBI Taxonomy" id="412963"/>
    <lineage>
        <taxon>Bacteria</taxon>
        <taxon>Pseudomonadati</taxon>
        <taxon>Pseudomonadota</taxon>
        <taxon>Betaproteobacteria</taxon>
        <taxon>Burkholderiales</taxon>
        <taxon>Burkholderiaceae</taxon>
        <taxon>Mycetohabitans</taxon>
    </lineage>
</organism>
<name>A0ABZ2Q809_9BURK</name>
<proteinExistence type="predicted"/>
<keyword evidence="2" id="KW-0614">Plasmid</keyword>
<accession>A0ABZ2Q809</accession>
<geneLocation type="plasmid" evidence="2 3">
    <name>unnamed</name>
</geneLocation>
<evidence type="ECO:0000313" key="2">
    <source>
        <dbReference type="EMBL" id="WXK40754.1"/>
    </source>
</evidence>
<evidence type="ECO:0000256" key="1">
    <source>
        <dbReference type="SAM" id="SignalP"/>
    </source>
</evidence>
<dbReference type="EMBL" id="CP062177">
    <property type="protein sequence ID" value="WXK40754.1"/>
    <property type="molecule type" value="Genomic_DNA"/>
</dbReference>
<dbReference type="RefSeq" id="WP_338911929.1">
    <property type="nucleotide sequence ID" value="NZ_CP062177.1"/>
</dbReference>
<reference evidence="2 3" key="1">
    <citation type="submission" date="2020-09" db="EMBL/GenBank/DDBJ databases">
        <title>Genome sequences of Mycetohabitans spp.</title>
        <authorList>
            <person name="Carter M.E."/>
            <person name="Carpenter S.C.D."/>
            <person name="Bogdanove A.J."/>
        </authorList>
    </citation>
    <scope>NUCLEOTIDE SEQUENCE [LARGE SCALE GENOMIC DNA]</scope>
    <source>
        <strain evidence="2 3">B12</strain>
        <plasmid evidence="2 3">unnamed</plasmid>
    </source>
</reference>
<keyword evidence="1" id="KW-0732">Signal</keyword>
<sequence length="131" mass="14231">MIAKLWASVIFTTIFPISAFADIQEIVAECITEGTSSTGARHSCDSQTSRITVPEGYVLAEKSLKGGFTGQNGSENDCRIGWADYVDVIPGVTQPRTITLQAHARSPKGYSSGRGWTKCRYTVEMVKLPGR</sequence>
<feature type="chain" id="PRO_5046213439" evidence="1">
    <location>
        <begin position="22"/>
        <end position="131"/>
    </location>
</feature>
<gene>
    <name evidence="2" type="ORF">IHE29_16490</name>
</gene>
<protein>
    <submittedName>
        <fullName evidence="2">Uncharacterized protein</fullName>
    </submittedName>
</protein>
<keyword evidence="3" id="KW-1185">Reference proteome</keyword>